<sequence length="135" mass="14296">MHGSQFFPAPGGCAGHHIAGFGTLNTMWGWVKHKAGLVGALVLLCVAGPLIVIWLGIAKVAHWFGLDAYTFLLLFVATNASMDLITTVSDRGAAAAGPFAWIVGGLGTVVVVPLAAYVLAHWWGLLFRRQENVEA</sequence>
<organism evidence="2 3">
    <name type="scientific">Tsukamurella paurometabola (strain ATCC 8368 / DSM 20162 / CCUG 35730 / CIP 100753 / JCM 10117 / KCTC 9821 / NBRC 16120 / NCIMB 702349 / NCTC 13040)</name>
    <name type="common">Corynebacterium paurometabolum</name>
    <dbReference type="NCBI Taxonomy" id="521096"/>
    <lineage>
        <taxon>Bacteria</taxon>
        <taxon>Bacillati</taxon>
        <taxon>Actinomycetota</taxon>
        <taxon>Actinomycetes</taxon>
        <taxon>Mycobacteriales</taxon>
        <taxon>Tsukamurellaceae</taxon>
        <taxon>Tsukamurella</taxon>
    </lineage>
</organism>
<reference evidence="3" key="1">
    <citation type="submission" date="2010-03" db="EMBL/GenBank/DDBJ databases">
        <title>The complete chromosome of Tsukamurella paurometabola DSM 20162.</title>
        <authorList>
            <consortium name="US DOE Joint Genome Institute (JGI-PGF)"/>
            <person name="Lucas S."/>
            <person name="Copeland A."/>
            <person name="Lapidus A."/>
            <person name="Glavina del Rio T."/>
            <person name="Dalin E."/>
            <person name="Tice H."/>
            <person name="Bruce D."/>
            <person name="Goodwin L."/>
            <person name="Pitluck S."/>
            <person name="Kyrpides N."/>
            <person name="Mavromatis K."/>
            <person name="Ivanova N."/>
            <person name="Mikhailova N."/>
            <person name="Munk A.C."/>
            <person name="Brettin T."/>
            <person name="Detter J.C."/>
            <person name="Tapia R."/>
            <person name="Han C."/>
            <person name="Larimer F."/>
            <person name="Land M."/>
            <person name="Hauser L."/>
            <person name="Markowitz V."/>
            <person name="Cheng J.-F."/>
            <person name="Hugenholtz P."/>
            <person name="Woyke T."/>
            <person name="Wu D."/>
            <person name="Jando M."/>
            <person name="Brambilla E."/>
            <person name="Klenk H.-P."/>
            <person name="Eisen J.A."/>
        </authorList>
    </citation>
    <scope>NUCLEOTIDE SEQUENCE [LARGE SCALE GENOMIC DNA]</scope>
    <source>
        <strain evidence="3">ATCC 8368 / DSM 20162 / CCUG 35730 / CIP 100753 / JCM 10117 / KCTC 9821 / NBRC 16120 / NCIMB 702349 / NCTC 13040</strain>
    </source>
</reference>
<keyword evidence="1" id="KW-1133">Transmembrane helix</keyword>
<feature type="transmembrane region" description="Helical" evidence="1">
    <location>
        <begin position="99"/>
        <end position="120"/>
    </location>
</feature>
<proteinExistence type="predicted"/>
<gene>
    <name evidence="2" type="ordered locus">Tpau_3047</name>
</gene>
<evidence type="ECO:0000256" key="1">
    <source>
        <dbReference type="SAM" id="Phobius"/>
    </source>
</evidence>
<dbReference type="STRING" id="521096.Tpau_3047"/>
<keyword evidence="1" id="KW-0812">Transmembrane</keyword>
<dbReference type="AlphaFoldDB" id="D5UUS2"/>
<name>D5UUS2_TSUPD</name>
<reference evidence="2 3" key="2">
    <citation type="journal article" date="2011" name="Stand. Genomic Sci.">
        <title>Complete genome sequence of Tsukamurella paurometabola type strain (no. 33).</title>
        <authorList>
            <person name="Munk A.C."/>
            <person name="Lapidus A."/>
            <person name="Lucas S."/>
            <person name="Nolan M."/>
            <person name="Tice H."/>
            <person name="Cheng J.F."/>
            <person name="Del Rio T.G."/>
            <person name="Goodwin L."/>
            <person name="Pitluck S."/>
            <person name="Liolios K."/>
            <person name="Huntemann M."/>
            <person name="Ivanova N."/>
            <person name="Mavromatis K."/>
            <person name="Mikhailova N."/>
            <person name="Pati A."/>
            <person name="Chen A."/>
            <person name="Palaniappan K."/>
            <person name="Tapia R."/>
            <person name="Han C."/>
            <person name="Land M."/>
            <person name="Hauser L."/>
            <person name="Chang Y.J."/>
            <person name="Jeffries C.D."/>
            <person name="Brettin T."/>
            <person name="Yasawong M."/>
            <person name="Brambilla E.M."/>
            <person name="Rohde M."/>
            <person name="Sikorski J."/>
            <person name="Goker M."/>
            <person name="Detter J.C."/>
            <person name="Woyke T."/>
            <person name="Bristow J."/>
            <person name="Eisen J.A."/>
            <person name="Markowitz V."/>
            <person name="Hugenholtz P."/>
            <person name="Kyrpides N.C."/>
            <person name="Klenk H.P."/>
        </authorList>
    </citation>
    <scope>NUCLEOTIDE SEQUENCE [LARGE SCALE GENOMIC DNA]</scope>
    <source>
        <strain evidence="3">ATCC 8368 / DSM 20162 / CCUG 35730 / CIP 100753 / JCM 10117 / KCTC 9821 / NBRC 16120 / NCIMB 702349 / NCTC 13040</strain>
    </source>
</reference>
<dbReference type="Proteomes" id="UP000001213">
    <property type="component" value="Chromosome"/>
</dbReference>
<feature type="transmembrane region" description="Helical" evidence="1">
    <location>
        <begin position="69"/>
        <end position="87"/>
    </location>
</feature>
<keyword evidence="1" id="KW-0472">Membrane</keyword>
<dbReference type="KEGG" id="tpr:Tpau_3047"/>
<dbReference type="EMBL" id="CP001966">
    <property type="protein sequence ID" value="ADG79640.1"/>
    <property type="molecule type" value="Genomic_DNA"/>
</dbReference>
<dbReference type="HOGENOM" id="CLU_1884880_0_0_11"/>
<keyword evidence="3" id="KW-1185">Reference proteome</keyword>
<evidence type="ECO:0000313" key="2">
    <source>
        <dbReference type="EMBL" id="ADG79640.1"/>
    </source>
</evidence>
<evidence type="ECO:0000313" key="3">
    <source>
        <dbReference type="Proteomes" id="UP000001213"/>
    </source>
</evidence>
<feature type="transmembrane region" description="Helical" evidence="1">
    <location>
        <begin position="35"/>
        <end position="57"/>
    </location>
</feature>
<accession>D5UUS2</accession>
<protein>
    <submittedName>
        <fullName evidence="2">Uncharacterized protein</fullName>
    </submittedName>
</protein>